<keyword evidence="1" id="KW-0732">Signal</keyword>
<dbReference type="Proteomes" id="UP000008808">
    <property type="component" value="Chromosome"/>
</dbReference>
<protein>
    <recommendedName>
        <fullName evidence="4">Lipoprotein</fullName>
    </recommendedName>
</protein>
<dbReference type="KEGG" id="eli:ELI_06680"/>
<accession>Q2NA63</accession>
<gene>
    <name evidence="2" type="ordered locus">ELI_06680</name>
</gene>
<evidence type="ECO:0000313" key="3">
    <source>
        <dbReference type="Proteomes" id="UP000008808"/>
    </source>
</evidence>
<reference evidence="3" key="1">
    <citation type="journal article" date="2009" name="J. Bacteriol.">
        <title>Complete genome sequence of Erythrobacter litoralis HTCC2594.</title>
        <authorList>
            <person name="Oh H.M."/>
            <person name="Giovannoni S.J."/>
            <person name="Ferriera S."/>
            <person name="Johnson J."/>
            <person name="Cho J.C."/>
        </authorList>
    </citation>
    <scope>NUCLEOTIDE SEQUENCE [LARGE SCALE GENOMIC DNA]</scope>
    <source>
        <strain evidence="3">HTCC2594</strain>
    </source>
</reference>
<evidence type="ECO:0000313" key="2">
    <source>
        <dbReference type="EMBL" id="ABC63428.1"/>
    </source>
</evidence>
<dbReference type="AlphaFoldDB" id="Q2NA63"/>
<keyword evidence="3" id="KW-1185">Reference proteome</keyword>
<organism evidence="2 3">
    <name type="scientific">Erythrobacter litoralis (strain HTCC2594)</name>
    <dbReference type="NCBI Taxonomy" id="314225"/>
    <lineage>
        <taxon>Bacteria</taxon>
        <taxon>Pseudomonadati</taxon>
        <taxon>Pseudomonadota</taxon>
        <taxon>Alphaproteobacteria</taxon>
        <taxon>Sphingomonadales</taxon>
        <taxon>Erythrobacteraceae</taxon>
        <taxon>Erythrobacter/Porphyrobacter group</taxon>
        <taxon>Erythrobacter</taxon>
    </lineage>
</organism>
<dbReference type="PROSITE" id="PS51257">
    <property type="entry name" value="PROKAR_LIPOPROTEIN"/>
    <property type="match status" value="1"/>
</dbReference>
<sequence length="180" mass="18125">MMPVRASTFAATVSLALAACSQAGEEQSADDFANRVGANGQATGPSQAEVEAQAAQPNAPAAQIPSGADPKQLERLGDIGMVDLGTRQGGCTFQELGREILYTSGNDQSGKGVVRIGGELITVDASGGLSAIRAGTTFSTQGVSISVAPTAGNEARRAANMVVTDSAGTTQSYSGDWICG</sequence>
<feature type="chain" id="PRO_5004212923" description="Lipoprotein" evidence="1">
    <location>
        <begin position="19"/>
        <end position="180"/>
    </location>
</feature>
<dbReference type="HOGENOM" id="CLU_1494038_0_0_5"/>
<evidence type="ECO:0008006" key="4">
    <source>
        <dbReference type="Google" id="ProtNLM"/>
    </source>
</evidence>
<dbReference type="STRING" id="314225.ELI_06680"/>
<dbReference type="EMBL" id="CP000157">
    <property type="protein sequence ID" value="ABC63428.1"/>
    <property type="molecule type" value="Genomic_DNA"/>
</dbReference>
<evidence type="ECO:0000256" key="1">
    <source>
        <dbReference type="SAM" id="SignalP"/>
    </source>
</evidence>
<proteinExistence type="predicted"/>
<name>Q2NA63_ERYLH</name>
<feature type="signal peptide" evidence="1">
    <location>
        <begin position="1"/>
        <end position="18"/>
    </location>
</feature>
<dbReference type="eggNOG" id="ENOG5031CIV">
    <property type="taxonomic scope" value="Bacteria"/>
</dbReference>
<dbReference type="RefSeq" id="WP_011414264.1">
    <property type="nucleotide sequence ID" value="NC_007722.1"/>
</dbReference>